<dbReference type="EMBL" id="LQQU01000029">
    <property type="protein sequence ID" value="KZE30232.1"/>
    <property type="molecule type" value="Genomic_DNA"/>
</dbReference>
<evidence type="ECO:0000313" key="2">
    <source>
        <dbReference type="Proteomes" id="UP000076625"/>
    </source>
</evidence>
<organism evidence="1 2">
    <name type="scientific">Crenobacter luteus</name>
    <dbReference type="NCBI Taxonomy" id="1452487"/>
    <lineage>
        <taxon>Bacteria</taxon>
        <taxon>Pseudomonadati</taxon>
        <taxon>Pseudomonadota</taxon>
        <taxon>Betaproteobacteria</taxon>
        <taxon>Neisseriales</taxon>
        <taxon>Neisseriaceae</taxon>
        <taxon>Crenobacter</taxon>
    </lineage>
</organism>
<reference evidence="2" key="1">
    <citation type="submission" date="2016-01" db="EMBL/GenBank/DDBJ databases">
        <title>Draft genome of Chromobacterium sp. F49.</title>
        <authorList>
            <person name="Hong K.W."/>
        </authorList>
    </citation>
    <scope>NUCLEOTIDE SEQUENCE [LARGE SCALE GENOMIC DNA]</scope>
    <source>
        <strain evidence="2">CN10</strain>
    </source>
</reference>
<sequence>MLIRFLLLPAGLHNTRDLTFHGDFTKFAATQAEFTEHTTRAAGDGATVALAHRAGVARQALKLQAGLETLFIREAGVVDDGEKLFTLGSVFGDELGALLFTVNQCKCCHVLNP</sequence>
<name>A0A163C5J2_9NEIS</name>
<dbReference type="STRING" id="1452487.AVW16_12600"/>
<dbReference type="Proteomes" id="UP000076625">
    <property type="component" value="Unassembled WGS sequence"/>
</dbReference>
<accession>A0A163C5J2</accession>
<proteinExistence type="predicted"/>
<dbReference type="AlphaFoldDB" id="A0A163C5J2"/>
<evidence type="ECO:0000313" key="1">
    <source>
        <dbReference type="EMBL" id="KZE30232.1"/>
    </source>
</evidence>
<gene>
    <name evidence="1" type="ORF">AVW16_12600</name>
</gene>
<keyword evidence="2" id="KW-1185">Reference proteome</keyword>
<protein>
    <submittedName>
        <fullName evidence="1">Uncharacterized protein</fullName>
    </submittedName>
</protein>
<comment type="caution">
    <text evidence="1">The sequence shown here is derived from an EMBL/GenBank/DDBJ whole genome shotgun (WGS) entry which is preliminary data.</text>
</comment>